<name>A0A239AHA7_9PROT</name>
<accession>A0A239AHA7</accession>
<dbReference type="Proteomes" id="UP000198305">
    <property type="component" value="Unassembled WGS sequence"/>
</dbReference>
<protein>
    <recommendedName>
        <fullName evidence="3">Lipopolysaccharide kinase (Kdo/WaaP) family protein</fullName>
    </recommendedName>
</protein>
<reference evidence="2" key="1">
    <citation type="submission" date="2017-06" db="EMBL/GenBank/DDBJ databases">
        <authorList>
            <person name="Varghese N."/>
            <person name="Submissions S."/>
        </authorList>
    </citation>
    <scope>NUCLEOTIDE SEQUENCE [LARGE SCALE GENOMIC DNA]</scope>
    <source>
        <strain evidence="2">Ca-68</strain>
    </source>
</reference>
<sequence>MGSICEYIQTGIQLGVTDWSNCMLIPRLKIRASYLLTPEHLEQISQNANILEQDERGIKVMKLENGNILKIFRVRHIFTLARIYSYARQFCKNADKLKKLGIPSVDIVQLFHFEDNTNTAVLYQPLPGETLNQLSRSGRLDNALIKAFGQFVAHLHQQRIYFRSLHFGNVVRTPSGQLGLIDIADLKIYPYSLTTWHRARNFKHLQRYDEDWMVLSEADRRTFADSYFAVAALPAETKAMLRSKLAFLSGG</sequence>
<dbReference type="SUPFAM" id="SSF56112">
    <property type="entry name" value="Protein kinase-like (PK-like)"/>
    <property type="match status" value="1"/>
</dbReference>
<evidence type="ECO:0000313" key="1">
    <source>
        <dbReference type="EMBL" id="SNR94752.1"/>
    </source>
</evidence>
<dbReference type="EMBL" id="FZOA01000007">
    <property type="protein sequence ID" value="SNR94752.1"/>
    <property type="molecule type" value="Genomic_DNA"/>
</dbReference>
<dbReference type="InterPro" id="IPR011009">
    <property type="entry name" value="Kinase-like_dom_sf"/>
</dbReference>
<keyword evidence="2" id="KW-1185">Reference proteome</keyword>
<gene>
    <name evidence="1" type="ORF">SAMN05192560_1913</name>
</gene>
<organism evidence="1 2">
    <name type="scientific">Methylobacillus rhizosphaerae</name>
    <dbReference type="NCBI Taxonomy" id="551994"/>
    <lineage>
        <taxon>Bacteria</taxon>
        <taxon>Pseudomonadati</taxon>
        <taxon>Pseudomonadota</taxon>
        <taxon>Betaproteobacteria</taxon>
        <taxon>Nitrosomonadales</taxon>
        <taxon>Methylophilaceae</taxon>
        <taxon>Methylobacillus</taxon>
    </lineage>
</organism>
<dbReference type="Gene3D" id="1.10.510.10">
    <property type="entry name" value="Transferase(Phosphotransferase) domain 1"/>
    <property type="match status" value="1"/>
</dbReference>
<proteinExistence type="predicted"/>
<dbReference type="AlphaFoldDB" id="A0A239AHA7"/>
<evidence type="ECO:0000313" key="2">
    <source>
        <dbReference type="Proteomes" id="UP000198305"/>
    </source>
</evidence>
<evidence type="ECO:0008006" key="3">
    <source>
        <dbReference type="Google" id="ProtNLM"/>
    </source>
</evidence>